<keyword evidence="2" id="KW-0808">Transferase</keyword>
<dbReference type="SUPFAM" id="SSF56672">
    <property type="entry name" value="DNA/RNA polymerases"/>
    <property type="match status" value="1"/>
</dbReference>
<evidence type="ECO:0000259" key="1">
    <source>
        <dbReference type="PROSITE" id="PS50878"/>
    </source>
</evidence>
<dbReference type="PANTHER" id="PTHR36688">
    <property type="entry name" value="ENDO/EXONUCLEASE/PHOSPHATASE DOMAIN-CONTAINING PROTEIN"/>
    <property type="match status" value="1"/>
</dbReference>
<feature type="domain" description="Reverse transcriptase" evidence="1">
    <location>
        <begin position="444"/>
        <end position="713"/>
    </location>
</feature>
<gene>
    <name evidence="2" type="primary">X-elementORF2_304</name>
    <name evidence="2" type="ORF">AVEN_164597_1</name>
</gene>
<reference evidence="2 3" key="1">
    <citation type="journal article" date="2019" name="Sci. Rep.">
        <title>Orb-weaving spider Araneus ventricosus genome elucidates the spidroin gene catalogue.</title>
        <authorList>
            <person name="Kono N."/>
            <person name="Nakamura H."/>
            <person name="Ohtoshi R."/>
            <person name="Moran D.A.P."/>
            <person name="Shinohara A."/>
            <person name="Yoshida Y."/>
            <person name="Fujiwara M."/>
            <person name="Mori M."/>
            <person name="Tomita M."/>
            <person name="Arakawa K."/>
        </authorList>
    </citation>
    <scope>NUCLEOTIDE SEQUENCE [LARGE SCALE GENOMIC DNA]</scope>
</reference>
<comment type="caution">
    <text evidence="2">The sequence shown here is derived from an EMBL/GenBank/DDBJ whole genome shotgun (WGS) entry which is preliminary data.</text>
</comment>
<dbReference type="EMBL" id="BGPR01000048">
    <property type="protein sequence ID" value="GBL86440.1"/>
    <property type="molecule type" value="Genomic_DNA"/>
</dbReference>
<dbReference type="PANTHER" id="PTHR36688:SF2">
    <property type="entry name" value="ENDONUCLEASE_EXONUCLEASE_PHOSPHATASE DOMAIN-CONTAINING PROTEIN"/>
    <property type="match status" value="1"/>
</dbReference>
<keyword evidence="2" id="KW-0548">Nucleotidyltransferase</keyword>
<dbReference type="AlphaFoldDB" id="A0A4Y2B2M5"/>
<dbReference type="InterPro" id="IPR052560">
    <property type="entry name" value="RdDP_mobile_element"/>
</dbReference>
<dbReference type="OrthoDB" id="10050074at2759"/>
<name>A0A4Y2B2M5_ARAVE</name>
<accession>A0A4Y2B2M5</accession>
<dbReference type="InterPro" id="IPR043502">
    <property type="entry name" value="DNA/RNA_pol_sf"/>
</dbReference>
<protein>
    <submittedName>
        <fullName evidence="2">Putative RNA-directed DNA polymerase from transposon X-element</fullName>
    </submittedName>
</protein>
<evidence type="ECO:0000313" key="2">
    <source>
        <dbReference type="EMBL" id="GBL86440.1"/>
    </source>
</evidence>
<dbReference type="CDD" id="cd01650">
    <property type="entry name" value="RT_nLTR_like"/>
    <property type="match status" value="1"/>
</dbReference>
<dbReference type="SUPFAM" id="SSF56219">
    <property type="entry name" value="DNase I-like"/>
    <property type="match status" value="1"/>
</dbReference>
<keyword evidence="2" id="KW-0695">RNA-directed DNA polymerase</keyword>
<dbReference type="GO" id="GO:0003964">
    <property type="term" value="F:RNA-directed DNA polymerase activity"/>
    <property type="evidence" value="ECO:0007669"/>
    <property type="project" value="UniProtKB-KW"/>
</dbReference>
<dbReference type="InterPro" id="IPR005135">
    <property type="entry name" value="Endo/exonuclease/phosphatase"/>
</dbReference>
<dbReference type="Proteomes" id="UP000499080">
    <property type="component" value="Unassembled WGS sequence"/>
</dbReference>
<dbReference type="Pfam" id="PF14529">
    <property type="entry name" value="Exo_endo_phos_2"/>
    <property type="match status" value="1"/>
</dbReference>
<dbReference type="PROSITE" id="PS50878">
    <property type="entry name" value="RT_POL"/>
    <property type="match status" value="1"/>
</dbReference>
<organism evidence="2 3">
    <name type="scientific">Araneus ventricosus</name>
    <name type="common">Orbweaver spider</name>
    <name type="synonym">Epeira ventricosa</name>
    <dbReference type="NCBI Taxonomy" id="182803"/>
    <lineage>
        <taxon>Eukaryota</taxon>
        <taxon>Metazoa</taxon>
        <taxon>Ecdysozoa</taxon>
        <taxon>Arthropoda</taxon>
        <taxon>Chelicerata</taxon>
        <taxon>Arachnida</taxon>
        <taxon>Araneae</taxon>
        <taxon>Araneomorphae</taxon>
        <taxon>Entelegynae</taxon>
        <taxon>Araneoidea</taxon>
        <taxon>Araneidae</taxon>
        <taxon>Araneus</taxon>
    </lineage>
</organism>
<dbReference type="Gene3D" id="3.60.10.10">
    <property type="entry name" value="Endonuclease/exonuclease/phosphatase"/>
    <property type="match status" value="1"/>
</dbReference>
<keyword evidence="3" id="KW-1185">Reference proteome</keyword>
<sequence length="866" mass="98941">MQPDIIALQETHLNPCDKLKIPNYTPYRTDRTTHRGGGTALLVKNSIDHHPTPIASTSFENTTVILDLPNNNNISITSIYRPPHGRINTQELDRLFSQTAKAIVVGDFNAKHTAWSVGNSNSNGSIIHDHIANNNLVLLAPLEPTHFPYHHPSSSTLDFGILKNISSGDATSINDLSSDHNPVAFEINVNASLASPAKKVNITNWTIFCETISNRVPGNPKMNNIADVDDCIRQFTCNITTAVNLATKSRVIAGPFRQLPTFIVDKIKLKNRFRKLYQQTFYPPYKRKAYKLQREIHEDIVNFDNNRWREMIQGINPEDNSLYEMNRKLSKKFIPTPPILDTDGMKYTPLGKANAFRHSLENSFQVNPEPYCNSHIKKVNRSISNYFHNIHNTSQPEIVSPQEVISLIKKLNPRKATGPDGVSNKALRMLTLNAVTHLTKIFNKCLALHHFPDSWKLAHVLMFPKPNQNHKLPGSYRPISLLSNIGKLFEKVLLKRLNDHCLKNSIIPAEQFGFRSGHSCTHQLLRVTNKIVDGFNAKMYTGGVFLDVRKAFDRMWHNGLIAKLIDFKFPDYLTIIIQKFLSNRKFQVRINQALSSVGNIHAGTPQGSALSPTLYNIFTADFPTNNKILNCLFADDSAILSQGSNIKFVIHSLQLQLYEIEKWCTLWRVAINTEKTKAILFRKGHSKKSLKFLTFFDETLEWNSQVKYLGLYLDSKLTFRQHAKYNSDKFWAKVHLIIPLIGRNSVLSLNNKVLLFKQILRPILSYSAQIWGITAKCHHKKIQILQNKILRIMTNSPWFVRNEVIHKDLNIESIEEFIKKLSRKFFLKIPNHSNHLISSQIEYTHSNGKHKYPYATAKWSLPLKPP</sequence>
<dbReference type="InterPro" id="IPR036691">
    <property type="entry name" value="Endo/exonu/phosph_ase_sf"/>
</dbReference>
<dbReference type="Pfam" id="PF00078">
    <property type="entry name" value="RVT_1"/>
    <property type="match status" value="1"/>
</dbReference>
<dbReference type="InterPro" id="IPR000477">
    <property type="entry name" value="RT_dom"/>
</dbReference>
<proteinExistence type="predicted"/>
<evidence type="ECO:0000313" key="3">
    <source>
        <dbReference type="Proteomes" id="UP000499080"/>
    </source>
</evidence>